<keyword evidence="5" id="KW-1185">Reference proteome</keyword>
<organism evidence="4 5">
    <name type="scientific">Cypionkella sinensis</name>
    <dbReference type="NCBI Taxonomy" id="1756043"/>
    <lineage>
        <taxon>Bacteria</taxon>
        <taxon>Pseudomonadati</taxon>
        <taxon>Pseudomonadota</taxon>
        <taxon>Alphaproteobacteria</taxon>
        <taxon>Rhodobacterales</taxon>
        <taxon>Paracoccaceae</taxon>
        <taxon>Cypionkella</taxon>
    </lineage>
</organism>
<dbReference type="PANTHER" id="PTHR40254">
    <property type="entry name" value="BLR0577 PROTEIN"/>
    <property type="match status" value="1"/>
</dbReference>
<keyword evidence="2" id="KW-0732">Signal</keyword>
<dbReference type="Proteomes" id="UP001595547">
    <property type="component" value="Unassembled WGS sequence"/>
</dbReference>
<feature type="signal peptide" evidence="2">
    <location>
        <begin position="1"/>
        <end position="25"/>
    </location>
</feature>
<protein>
    <submittedName>
        <fullName evidence="4">FAD/NAD(P)-binding protein</fullName>
    </submittedName>
</protein>
<dbReference type="InterPro" id="IPR038732">
    <property type="entry name" value="HpyO/CreE_NAD-binding"/>
</dbReference>
<dbReference type="Gene3D" id="3.50.50.60">
    <property type="entry name" value="FAD/NAD(P)-binding domain"/>
    <property type="match status" value="2"/>
</dbReference>
<feature type="domain" description="FAD-dependent urate hydroxylase HpyO/Asp monooxygenase CreE-like FAD/NAD(P)-binding" evidence="3">
    <location>
        <begin position="13"/>
        <end position="161"/>
    </location>
</feature>
<evidence type="ECO:0000313" key="4">
    <source>
        <dbReference type="EMBL" id="MFC3183171.1"/>
    </source>
</evidence>
<dbReference type="SUPFAM" id="SSF51905">
    <property type="entry name" value="FAD/NAD(P)-binding domain"/>
    <property type="match status" value="1"/>
</dbReference>
<evidence type="ECO:0000256" key="1">
    <source>
        <dbReference type="SAM" id="MobiDB-lite"/>
    </source>
</evidence>
<comment type="caution">
    <text evidence="4">The sequence shown here is derived from an EMBL/GenBank/DDBJ whole genome shotgun (WGS) entry which is preliminary data.</text>
</comment>
<feature type="chain" id="PRO_5047459985" evidence="2">
    <location>
        <begin position="26"/>
        <end position="470"/>
    </location>
</feature>
<feature type="region of interest" description="Disordered" evidence="1">
    <location>
        <begin position="228"/>
        <end position="250"/>
    </location>
</feature>
<dbReference type="InterPro" id="IPR052189">
    <property type="entry name" value="L-asp_N-monooxygenase_NS-form"/>
</dbReference>
<name>A0ABV7J2W0_9RHOB</name>
<dbReference type="InterPro" id="IPR036188">
    <property type="entry name" value="FAD/NAD-bd_sf"/>
</dbReference>
<dbReference type="RefSeq" id="WP_380074823.1">
    <property type="nucleotide sequence ID" value="NZ_JBHRTO010000002.1"/>
</dbReference>
<dbReference type="PANTHER" id="PTHR40254:SF1">
    <property type="entry name" value="BLR0577 PROTEIN"/>
    <property type="match status" value="1"/>
</dbReference>
<proteinExistence type="predicted"/>
<reference evidence="5" key="1">
    <citation type="journal article" date="2019" name="Int. J. Syst. Evol. Microbiol.">
        <title>The Global Catalogue of Microorganisms (GCM) 10K type strain sequencing project: providing services to taxonomists for standard genome sequencing and annotation.</title>
        <authorList>
            <consortium name="The Broad Institute Genomics Platform"/>
            <consortium name="The Broad Institute Genome Sequencing Center for Infectious Disease"/>
            <person name="Wu L."/>
            <person name="Ma J."/>
        </authorList>
    </citation>
    <scope>NUCLEOTIDE SEQUENCE [LARGE SCALE GENOMIC DNA]</scope>
    <source>
        <strain evidence="5">KCTC 52039</strain>
    </source>
</reference>
<evidence type="ECO:0000313" key="5">
    <source>
        <dbReference type="Proteomes" id="UP001595547"/>
    </source>
</evidence>
<dbReference type="Pfam" id="PF13454">
    <property type="entry name" value="NAD_binding_9"/>
    <property type="match status" value="1"/>
</dbReference>
<sequence>MTKPYAKAPLTVAIIGGGLSGAAVAYHLANLTDADIVVIEPRADLGRGVAYATPDPDHRLNVPDHKMTLRSDRPDDFRAWLHQADAPSLPANSARLSGEIYAPRAVFGAYVAAQLQPLQKQGRLRHVQARVITVSRPDRYRLGLSDGGQVTADIVVLAASHPNAGLPRELASLAGDPALITDPFAPGALAEVAEDARVLIVGNGLTSADIVASLYLRGHRGQITALSRHGLRSQPHGPNQPETKADFAKSPPRTALALLRRTRAAVAQDHALGLTWHAVFDRLRAQGPVIWAALPEPERRRFLRHLRALWDVHRFRIAPQTYDANQQMQRQGRLVSLAARIVTATPGSPIKLGLQARHNGTRFTIAVDRVILATGPAHGSVIAANPALSDLAALGLLQPDPLGLGLLTAPNGQAVPVSGAPDGSLLVAGPLARAAVGELMGVPEVITWAEHIAREAARQINARQGLVAAQ</sequence>
<gene>
    <name evidence="4" type="ORF">ACFOGH_19380</name>
</gene>
<evidence type="ECO:0000259" key="3">
    <source>
        <dbReference type="Pfam" id="PF13454"/>
    </source>
</evidence>
<dbReference type="EMBL" id="JBHRTO010000002">
    <property type="protein sequence ID" value="MFC3183171.1"/>
    <property type="molecule type" value="Genomic_DNA"/>
</dbReference>
<accession>A0ABV7J2W0</accession>
<evidence type="ECO:0000256" key="2">
    <source>
        <dbReference type="SAM" id="SignalP"/>
    </source>
</evidence>